<dbReference type="SUPFAM" id="SSF48403">
    <property type="entry name" value="Ankyrin repeat"/>
    <property type="match status" value="1"/>
</dbReference>
<dbReference type="PANTHER" id="PTHR24198">
    <property type="entry name" value="ANKYRIN REPEAT AND PROTEIN KINASE DOMAIN-CONTAINING PROTEIN"/>
    <property type="match status" value="1"/>
</dbReference>
<protein>
    <submittedName>
        <fullName evidence="5">Ankyrin repeats (3 copies)</fullName>
    </submittedName>
</protein>
<dbReference type="InterPro" id="IPR002110">
    <property type="entry name" value="Ankyrin_rpt"/>
</dbReference>
<dbReference type="PANTHER" id="PTHR24198:SF165">
    <property type="entry name" value="ANKYRIN REPEAT-CONTAINING PROTEIN-RELATED"/>
    <property type="match status" value="1"/>
</dbReference>
<evidence type="ECO:0000313" key="6">
    <source>
        <dbReference type="Proteomes" id="UP000318741"/>
    </source>
</evidence>
<reference evidence="5 6" key="1">
    <citation type="submission" date="2019-02" db="EMBL/GenBank/DDBJ databases">
        <title>Deep-cultivation of Planctomycetes and their phenomic and genomic characterization uncovers novel biology.</title>
        <authorList>
            <person name="Wiegand S."/>
            <person name="Jogler M."/>
            <person name="Boedeker C."/>
            <person name="Pinto D."/>
            <person name="Vollmers J."/>
            <person name="Rivas-Marin E."/>
            <person name="Kohn T."/>
            <person name="Peeters S.H."/>
            <person name="Heuer A."/>
            <person name="Rast P."/>
            <person name="Oberbeckmann S."/>
            <person name="Bunk B."/>
            <person name="Jeske O."/>
            <person name="Meyerdierks A."/>
            <person name="Storesund J.E."/>
            <person name="Kallscheuer N."/>
            <person name="Luecker S."/>
            <person name="Lage O.M."/>
            <person name="Pohl T."/>
            <person name="Merkel B.J."/>
            <person name="Hornburger P."/>
            <person name="Mueller R.-W."/>
            <person name="Bruemmer F."/>
            <person name="Labrenz M."/>
            <person name="Spormann A.M."/>
            <person name="Op den Camp H."/>
            <person name="Overmann J."/>
            <person name="Amann R."/>
            <person name="Jetten M.S.M."/>
            <person name="Mascher T."/>
            <person name="Medema M.H."/>
            <person name="Devos D.P."/>
            <person name="Kaster A.-K."/>
            <person name="Ovreas L."/>
            <person name="Rohde M."/>
            <person name="Galperin M.Y."/>
            <person name="Jogler C."/>
        </authorList>
    </citation>
    <scope>NUCLEOTIDE SEQUENCE [LARGE SCALE GENOMIC DNA]</scope>
    <source>
        <strain evidence="5 6">CA12</strain>
    </source>
</reference>
<organism evidence="5 6">
    <name type="scientific">Alienimonas californiensis</name>
    <dbReference type="NCBI Taxonomy" id="2527989"/>
    <lineage>
        <taxon>Bacteria</taxon>
        <taxon>Pseudomonadati</taxon>
        <taxon>Planctomycetota</taxon>
        <taxon>Planctomycetia</taxon>
        <taxon>Planctomycetales</taxon>
        <taxon>Planctomycetaceae</taxon>
        <taxon>Alienimonas</taxon>
    </lineage>
</organism>
<dbReference type="EMBL" id="CP036265">
    <property type="protein sequence ID" value="QDT15461.1"/>
    <property type="molecule type" value="Genomic_DNA"/>
</dbReference>
<feature type="compositionally biased region" description="Acidic residues" evidence="4">
    <location>
        <begin position="147"/>
        <end position="158"/>
    </location>
</feature>
<evidence type="ECO:0000313" key="5">
    <source>
        <dbReference type="EMBL" id="QDT15461.1"/>
    </source>
</evidence>
<dbReference type="RefSeq" id="WP_145358306.1">
    <property type="nucleotide sequence ID" value="NZ_CP036265.1"/>
</dbReference>
<gene>
    <name evidence="5" type="ORF">CA12_15460</name>
</gene>
<feature type="region of interest" description="Disordered" evidence="4">
    <location>
        <begin position="139"/>
        <end position="167"/>
    </location>
</feature>
<keyword evidence="2 3" id="KW-0040">ANK repeat</keyword>
<name>A0A517P7W6_9PLAN</name>
<dbReference type="PROSITE" id="PS50297">
    <property type="entry name" value="ANK_REP_REGION"/>
    <property type="match status" value="1"/>
</dbReference>
<dbReference type="Pfam" id="PF00023">
    <property type="entry name" value="Ank"/>
    <property type="match status" value="1"/>
</dbReference>
<evidence type="ECO:0000256" key="2">
    <source>
        <dbReference type="ARBA" id="ARBA00023043"/>
    </source>
</evidence>
<dbReference type="InterPro" id="IPR036770">
    <property type="entry name" value="Ankyrin_rpt-contain_sf"/>
</dbReference>
<evidence type="ECO:0000256" key="1">
    <source>
        <dbReference type="ARBA" id="ARBA00022737"/>
    </source>
</evidence>
<keyword evidence="1" id="KW-0677">Repeat</keyword>
<dbReference type="Gene3D" id="1.25.40.20">
    <property type="entry name" value="Ankyrin repeat-containing domain"/>
    <property type="match status" value="2"/>
</dbReference>
<proteinExistence type="predicted"/>
<evidence type="ECO:0000256" key="3">
    <source>
        <dbReference type="PROSITE-ProRule" id="PRU00023"/>
    </source>
</evidence>
<dbReference type="KEGG" id="acaf:CA12_15460"/>
<dbReference type="PROSITE" id="PS50088">
    <property type="entry name" value="ANK_REPEAT"/>
    <property type="match status" value="1"/>
</dbReference>
<accession>A0A517P7W6</accession>
<dbReference type="OrthoDB" id="9772065at2"/>
<dbReference type="AlphaFoldDB" id="A0A517P7W6"/>
<feature type="repeat" description="ANK" evidence="3">
    <location>
        <begin position="379"/>
        <end position="411"/>
    </location>
</feature>
<dbReference type="Proteomes" id="UP000318741">
    <property type="component" value="Chromosome"/>
</dbReference>
<dbReference type="SMART" id="SM00248">
    <property type="entry name" value="ANK"/>
    <property type="match status" value="2"/>
</dbReference>
<evidence type="ECO:0000256" key="4">
    <source>
        <dbReference type="SAM" id="MobiDB-lite"/>
    </source>
</evidence>
<keyword evidence="6" id="KW-1185">Reference proteome</keyword>
<sequence length="459" mass="48526">MPKRPAPADRRGAFDTWGDSTWEALLVRPLPEQGGGRDPAGALAACAGVGAIERDVTDAVLAGEWVPPQGEWALLVVPRAGGWATLVSNGWAEELIERRLGDFRGETLVTGAYDTAGVLVVRHRRHEGGATAEAATFVTDGVRWDEPAPDDDPDDPQGEGDTSLSGERFPPAAAAAWLAERASVKDAHDTLLRDADAYVPGLFFARDGGVGNSGRLVAGYGHEDALSPEFVERVDVVRFGPVQTTPLDEAAGRRLEAAVGRGDVRAARRALAAGATVGTLPGSRHTAVWLCLNAMSEFDAPDRAALAEIVGLLLDAGADVNARPRDAASPVELLLTTEFVQSRATRTRSRNRLDALALLDWLIDAGLKVDAVSFGRSMYGPRPLHAAASQNRPAFVRALLDRGADPRLADDRGLTPGAALRAQLEAGARRTWAPNHVPLERALAEHAEVLALLDAAAAA</sequence>